<dbReference type="InterPro" id="IPR000432">
    <property type="entry name" value="DNA_mismatch_repair_MutS_C"/>
</dbReference>
<evidence type="ECO:0000256" key="5">
    <source>
        <dbReference type="ARBA" id="ARBA00022884"/>
    </source>
</evidence>
<keyword evidence="7" id="KW-0255">Endonuclease</keyword>
<feature type="coiled-coil region" evidence="8">
    <location>
        <begin position="551"/>
        <end position="614"/>
    </location>
</feature>
<evidence type="ECO:0000256" key="1">
    <source>
        <dbReference type="ARBA" id="ARBA00022730"/>
    </source>
</evidence>
<proteinExistence type="inferred from homology"/>
<dbReference type="Pfam" id="PF00488">
    <property type="entry name" value="MutS_V"/>
    <property type="match status" value="1"/>
</dbReference>
<dbReference type="AlphaFoldDB" id="A0A7W7ZSL4"/>
<keyword evidence="8" id="KW-0175">Coiled coil</keyword>
<dbReference type="GO" id="GO:0016887">
    <property type="term" value="F:ATP hydrolysis activity"/>
    <property type="evidence" value="ECO:0007669"/>
    <property type="project" value="InterPro"/>
</dbReference>
<accession>A0A7W7ZSL4</accession>
<keyword evidence="1 7" id="KW-0699">rRNA-binding</keyword>
<evidence type="ECO:0000313" key="12">
    <source>
        <dbReference type="Proteomes" id="UP000584867"/>
    </source>
</evidence>
<keyword evidence="6 7" id="KW-0238">DNA-binding</keyword>
<dbReference type="EC" id="3.6.4.-" evidence="7"/>
<dbReference type="InterPro" id="IPR005747">
    <property type="entry name" value="MutS2"/>
</dbReference>
<dbReference type="GO" id="GO:0045910">
    <property type="term" value="P:negative regulation of DNA recombination"/>
    <property type="evidence" value="ECO:0007669"/>
    <property type="project" value="InterPro"/>
</dbReference>
<evidence type="ECO:0000256" key="4">
    <source>
        <dbReference type="ARBA" id="ARBA00022840"/>
    </source>
</evidence>
<evidence type="ECO:0000313" key="11">
    <source>
        <dbReference type="EMBL" id="MBB5065024.1"/>
    </source>
</evidence>
<comment type="similarity">
    <text evidence="7">Belongs to the DNA mismatch repair MutS family. MutS2 subfamily.</text>
</comment>
<dbReference type="InterPro" id="IPR007696">
    <property type="entry name" value="DNA_mismatch_repair_MutS_core"/>
</dbReference>
<feature type="domain" description="Smr" evidence="10">
    <location>
        <begin position="754"/>
        <end position="829"/>
    </location>
</feature>
<dbReference type="GO" id="GO:0030983">
    <property type="term" value="F:mismatched DNA binding"/>
    <property type="evidence" value="ECO:0007669"/>
    <property type="project" value="InterPro"/>
</dbReference>
<dbReference type="NCBIfam" id="TIGR01069">
    <property type="entry name" value="mutS2"/>
    <property type="match status" value="1"/>
</dbReference>
<dbReference type="Pfam" id="PF20297">
    <property type="entry name" value="MSSS"/>
    <property type="match status" value="1"/>
</dbReference>
<dbReference type="EMBL" id="JACHIO010000014">
    <property type="protein sequence ID" value="MBB5065024.1"/>
    <property type="molecule type" value="Genomic_DNA"/>
</dbReference>
<dbReference type="InterPro" id="IPR027417">
    <property type="entry name" value="P-loop_NTPase"/>
</dbReference>
<dbReference type="GO" id="GO:0072344">
    <property type="term" value="P:rescue of stalled ribosome"/>
    <property type="evidence" value="ECO:0007669"/>
    <property type="project" value="UniProtKB-UniRule"/>
</dbReference>
<dbReference type="GO" id="GO:0005524">
    <property type="term" value="F:ATP binding"/>
    <property type="evidence" value="ECO:0007669"/>
    <property type="project" value="UniProtKB-UniRule"/>
</dbReference>
<dbReference type="FunFam" id="3.40.50.300:FF:000830">
    <property type="entry name" value="Endonuclease MutS2"/>
    <property type="match status" value="1"/>
</dbReference>
<feature type="compositionally biased region" description="Polar residues" evidence="9">
    <location>
        <begin position="648"/>
        <end position="664"/>
    </location>
</feature>
<dbReference type="PANTHER" id="PTHR48466">
    <property type="entry name" value="OS10G0509000 PROTEIN-RELATED"/>
    <property type="match status" value="1"/>
</dbReference>
<dbReference type="Proteomes" id="UP000584867">
    <property type="component" value="Unassembled WGS sequence"/>
</dbReference>
<dbReference type="PROSITE" id="PS50828">
    <property type="entry name" value="SMR"/>
    <property type="match status" value="1"/>
</dbReference>
<comment type="caution">
    <text evidence="11">The sequence shown here is derived from an EMBL/GenBank/DDBJ whole genome shotgun (WGS) entry which is preliminary data.</text>
</comment>
<feature type="region of interest" description="Disordered" evidence="9">
    <location>
        <begin position="648"/>
        <end position="678"/>
    </location>
</feature>
<dbReference type="SMART" id="SM00533">
    <property type="entry name" value="MUTSd"/>
    <property type="match status" value="1"/>
</dbReference>
<comment type="function">
    <text evidence="7">Endonuclease that is involved in the suppression of homologous recombination and thus may have a key role in the control of bacterial genetic diversity.</text>
</comment>
<dbReference type="RefSeq" id="WP_184257395.1">
    <property type="nucleotide sequence ID" value="NZ_JACHIO010000014.1"/>
</dbReference>
<evidence type="ECO:0000256" key="8">
    <source>
        <dbReference type="SAM" id="Coils"/>
    </source>
</evidence>
<keyword evidence="4 7" id="KW-0067">ATP-binding</keyword>
<dbReference type="InterPro" id="IPR036063">
    <property type="entry name" value="Smr_dom_sf"/>
</dbReference>
<dbReference type="InterPro" id="IPR002625">
    <property type="entry name" value="Smr_dom"/>
</dbReference>
<comment type="function">
    <text evidence="7">Acts as a ribosome collision sensor, splitting the ribosome into its 2 subunits. Detects stalled/collided 70S ribosomes which it binds and splits by an ATP-hydrolysis driven conformational change. Acts upstream of the ribosome quality control system (RQC), a ribosome-associated complex that mediates the extraction of incompletely synthesized nascent chains from stalled ribosomes and their subsequent degradation. Probably generates substrates for RQC.</text>
</comment>
<keyword evidence="5 7" id="KW-0694">RNA-binding</keyword>
<evidence type="ECO:0000256" key="2">
    <source>
        <dbReference type="ARBA" id="ARBA00022741"/>
    </source>
</evidence>
<keyword evidence="2 7" id="KW-0547">Nucleotide-binding</keyword>
<dbReference type="GO" id="GO:0019843">
    <property type="term" value="F:rRNA binding"/>
    <property type="evidence" value="ECO:0007669"/>
    <property type="project" value="UniProtKB-UniRule"/>
</dbReference>
<evidence type="ECO:0000256" key="9">
    <source>
        <dbReference type="SAM" id="MobiDB-lite"/>
    </source>
</evidence>
<evidence type="ECO:0000259" key="10">
    <source>
        <dbReference type="PROSITE" id="PS50828"/>
    </source>
</evidence>
<dbReference type="Pfam" id="PF01713">
    <property type="entry name" value="Smr"/>
    <property type="match status" value="1"/>
</dbReference>
<dbReference type="SMART" id="SM00463">
    <property type="entry name" value="SMR"/>
    <property type="match status" value="1"/>
</dbReference>
<name>A0A7W7ZSL4_9BACT</name>
<feature type="compositionally biased region" description="Basic and acidic residues" evidence="9">
    <location>
        <begin position="665"/>
        <end position="674"/>
    </location>
</feature>
<dbReference type="GO" id="GO:0004519">
    <property type="term" value="F:endonuclease activity"/>
    <property type="evidence" value="ECO:0007669"/>
    <property type="project" value="UniProtKB-UniRule"/>
</dbReference>
<evidence type="ECO:0000256" key="6">
    <source>
        <dbReference type="ARBA" id="ARBA00023125"/>
    </source>
</evidence>
<keyword evidence="7" id="KW-0540">Nuclease</keyword>
<dbReference type="SUPFAM" id="SSF52540">
    <property type="entry name" value="P-loop containing nucleoside triphosphate hydrolases"/>
    <property type="match status" value="1"/>
</dbReference>
<comment type="subunit">
    <text evidence="7">Homodimer. Binds to stalled ribosomes, contacting rRNA.</text>
</comment>
<dbReference type="EC" id="3.1.-.-" evidence="7"/>
<dbReference type="HAMAP" id="MF_00092">
    <property type="entry name" value="MutS2"/>
    <property type="match status" value="1"/>
</dbReference>
<evidence type="ECO:0000256" key="7">
    <source>
        <dbReference type="HAMAP-Rule" id="MF_00092"/>
    </source>
</evidence>
<dbReference type="GO" id="GO:0140664">
    <property type="term" value="F:ATP-dependent DNA damage sensor activity"/>
    <property type="evidence" value="ECO:0007669"/>
    <property type="project" value="InterPro"/>
</dbReference>
<reference evidence="11 12" key="1">
    <citation type="submission" date="2020-08" db="EMBL/GenBank/DDBJ databases">
        <title>Genomic Encyclopedia of Type Strains, Phase IV (KMG-V): Genome sequencing to study the core and pangenomes of soil and plant-associated prokaryotes.</title>
        <authorList>
            <person name="Whitman W."/>
        </authorList>
    </citation>
    <scope>NUCLEOTIDE SEQUENCE [LARGE SCALE GENOMIC DNA]</scope>
    <source>
        <strain evidence="11 12">X5P3</strain>
    </source>
</reference>
<gene>
    <name evidence="7" type="primary">mutS2</name>
    <name evidence="7" type="synonym">rqcU</name>
    <name evidence="11" type="ORF">HDF15_003387</name>
</gene>
<dbReference type="InterPro" id="IPR045076">
    <property type="entry name" value="MutS"/>
</dbReference>
<dbReference type="InterPro" id="IPR036187">
    <property type="entry name" value="DNA_mismatch_repair_MutS_sf"/>
</dbReference>
<evidence type="ECO:0000256" key="3">
    <source>
        <dbReference type="ARBA" id="ARBA00022801"/>
    </source>
</evidence>
<dbReference type="PIRSF" id="PIRSF005814">
    <property type="entry name" value="MutS_YshD"/>
    <property type="match status" value="1"/>
</dbReference>
<dbReference type="Gene3D" id="3.30.1370.110">
    <property type="match status" value="1"/>
</dbReference>
<organism evidence="11 12">
    <name type="scientific">Granulicella mallensis</name>
    <dbReference type="NCBI Taxonomy" id="940614"/>
    <lineage>
        <taxon>Bacteria</taxon>
        <taxon>Pseudomonadati</taxon>
        <taxon>Acidobacteriota</taxon>
        <taxon>Terriglobia</taxon>
        <taxon>Terriglobales</taxon>
        <taxon>Acidobacteriaceae</taxon>
        <taxon>Granulicella</taxon>
    </lineage>
</organism>
<dbReference type="InterPro" id="IPR046893">
    <property type="entry name" value="MSSS"/>
</dbReference>
<dbReference type="SUPFAM" id="SSF48334">
    <property type="entry name" value="DNA repair protein MutS, domain III"/>
    <property type="match status" value="1"/>
</dbReference>
<dbReference type="PANTHER" id="PTHR48466:SF2">
    <property type="entry name" value="OS10G0509000 PROTEIN"/>
    <property type="match status" value="1"/>
</dbReference>
<protein>
    <recommendedName>
        <fullName evidence="7">Endonuclease MutS2</fullName>
        <ecNumber evidence="7">3.1.-.-</ecNumber>
    </recommendedName>
    <alternativeName>
        <fullName evidence="7">Ribosome-associated protein quality control-upstream factor</fullName>
        <shortName evidence="7">RQC-upstream factor</shortName>
        <shortName evidence="7">RqcU</shortName>
        <ecNumber evidence="7">3.6.4.-</ecNumber>
    </alternativeName>
</protein>
<dbReference type="Gene3D" id="3.40.50.300">
    <property type="entry name" value="P-loop containing nucleotide triphosphate hydrolases"/>
    <property type="match status" value="1"/>
</dbReference>
<dbReference type="GO" id="GO:0043023">
    <property type="term" value="F:ribosomal large subunit binding"/>
    <property type="evidence" value="ECO:0007669"/>
    <property type="project" value="UniProtKB-UniRule"/>
</dbReference>
<feature type="binding site" evidence="7">
    <location>
        <begin position="364"/>
        <end position="371"/>
    </location>
    <ligand>
        <name>ATP</name>
        <dbReference type="ChEBI" id="CHEBI:30616"/>
    </ligand>
</feature>
<sequence length="830" mass="90071">MELLPQTPNPLSEIGAKALQWADLQQQLAERAQSSLGRACVLTLQPSADPAWIERQQQRTEEMRRLVAGGGGFQFHGIFDPSVTLDKARIEGSALEPAELLAALELAERVEAWRQVLLAPPGAVQGKWPAIEELSAPLLMHDLGNLLVFLRGKIEADGSLSDDASPELRRIRRAMERQHRAIEDSLRRALSKLSESGSTQDELITVRGERFVIPVKAEFKRKVGGVVHGSSSSGQTVFVEPMETIEQNNELVRLLDEEQAEVHRILVAMTRAVAAQAQALLLGAGVLAQADAHQAVARFAELLECVRPAFASAEAASEEDEGYEFELAAARHPLLELRLREQDAAIVPLTIALPLGMRQMIVSGPNTGGKTVALKTAGLLALMAQAGLPVPAARAKLPLFTAIYADIGDAQSIEQNLSTFSAHVVNVNRIARVADDTSLVLLDELGSATDPEEGAALAVAVAEHFLMQRAWCLITTHLTSLKVYATKHEGVLNAAVGFDEARLAPTYELRLGVPGASAGLNIAARLGLDPAIVANARAQMTTQQIDIGRFLDELHAQLATAKDEREGLAELQKKLNAERLKLATEGRAEQQARTRELERQLKSLIEDFESQLRDTVKAIDDKTVAQKIARDSALRIAQLRREFSAQFQSTVATHTSENDPGSQKKTADRQREPSVGDLVRLKSLGREGRVARVIDAKTLEVTVGAMKMRVPRSDVAEVVAVAKETPVQGARRRGGVTVSTSTGSDDAEYMTSEINVIGRTADEAESEVERFVERAFLAGLPSIRVVHGVGMGVLRRTLRTFLKNHPHVASVTEPPYNEGGQGATLVELRQ</sequence>
<dbReference type="GO" id="GO:0006298">
    <property type="term" value="P:mismatch repair"/>
    <property type="evidence" value="ECO:0007669"/>
    <property type="project" value="InterPro"/>
</dbReference>
<dbReference type="SMART" id="SM00534">
    <property type="entry name" value="MUTSac"/>
    <property type="match status" value="1"/>
</dbReference>
<keyword evidence="3 7" id="KW-0378">Hydrolase</keyword>